<evidence type="ECO:0000259" key="5">
    <source>
        <dbReference type="Pfam" id="PF07167"/>
    </source>
</evidence>
<evidence type="ECO:0000256" key="1">
    <source>
        <dbReference type="ARBA" id="ARBA00022679"/>
    </source>
</evidence>
<evidence type="ECO:0000256" key="3">
    <source>
        <dbReference type="SAM" id="MobiDB-lite"/>
    </source>
</evidence>
<feature type="region of interest" description="Disordered" evidence="3">
    <location>
        <begin position="570"/>
        <end position="598"/>
    </location>
</feature>
<evidence type="ECO:0000259" key="4">
    <source>
        <dbReference type="Pfam" id="PF00561"/>
    </source>
</evidence>
<dbReference type="InterPro" id="IPR029058">
    <property type="entry name" value="AB_hydrolase_fold"/>
</dbReference>
<keyword evidence="1" id="KW-0808">Transferase</keyword>
<keyword evidence="2" id="KW-0012">Acyltransferase</keyword>
<dbReference type="EMBL" id="BAABHO010000075">
    <property type="protein sequence ID" value="GAA4811427.1"/>
    <property type="molecule type" value="Genomic_DNA"/>
</dbReference>
<accession>A0ABP9CKG2</accession>
<gene>
    <name evidence="6" type="primary">phaC</name>
    <name evidence="6" type="ORF">GCM10023200_56530</name>
</gene>
<dbReference type="InterPro" id="IPR000073">
    <property type="entry name" value="AB_hydrolase_1"/>
</dbReference>
<dbReference type="InterPro" id="IPR010941">
    <property type="entry name" value="PhaC_N"/>
</dbReference>
<organism evidence="6 7">
    <name type="scientific">Actinomycetospora chlora</name>
    <dbReference type="NCBI Taxonomy" id="663608"/>
    <lineage>
        <taxon>Bacteria</taxon>
        <taxon>Bacillati</taxon>
        <taxon>Actinomycetota</taxon>
        <taxon>Actinomycetes</taxon>
        <taxon>Pseudonocardiales</taxon>
        <taxon>Pseudonocardiaceae</taxon>
        <taxon>Actinomycetospora</taxon>
    </lineage>
</organism>
<dbReference type="InterPro" id="IPR051321">
    <property type="entry name" value="PHA/PHB_synthase"/>
</dbReference>
<evidence type="ECO:0000313" key="6">
    <source>
        <dbReference type="EMBL" id="GAA4811427.1"/>
    </source>
</evidence>
<protein>
    <submittedName>
        <fullName evidence="6">Class I poly(R)-hydroxyalkanoic acid synthase</fullName>
    </submittedName>
</protein>
<dbReference type="PANTHER" id="PTHR36837">
    <property type="entry name" value="POLY(3-HYDROXYALKANOATE) POLYMERASE SUBUNIT PHAC"/>
    <property type="match status" value="1"/>
</dbReference>
<feature type="region of interest" description="Disordered" evidence="3">
    <location>
        <begin position="1"/>
        <end position="23"/>
    </location>
</feature>
<dbReference type="Pfam" id="PF00561">
    <property type="entry name" value="Abhydrolase_1"/>
    <property type="match status" value="1"/>
</dbReference>
<proteinExistence type="predicted"/>
<evidence type="ECO:0000313" key="7">
    <source>
        <dbReference type="Proteomes" id="UP001500928"/>
    </source>
</evidence>
<dbReference type="PANTHER" id="PTHR36837:SF5">
    <property type="entry name" value="POLY-3-HYDROXYBUTYRATE SYNTHASE"/>
    <property type="match status" value="1"/>
</dbReference>
<dbReference type="SUPFAM" id="SSF53474">
    <property type="entry name" value="alpha/beta-Hydrolases"/>
    <property type="match status" value="1"/>
</dbReference>
<evidence type="ECO:0000256" key="2">
    <source>
        <dbReference type="ARBA" id="ARBA00023315"/>
    </source>
</evidence>
<feature type="domain" description="Poly-beta-hydroxybutyrate polymerase N-terminal" evidence="5">
    <location>
        <begin position="109"/>
        <end position="278"/>
    </location>
</feature>
<reference evidence="7" key="1">
    <citation type="journal article" date="2019" name="Int. J. Syst. Evol. Microbiol.">
        <title>The Global Catalogue of Microorganisms (GCM) 10K type strain sequencing project: providing services to taxonomists for standard genome sequencing and annotation.</title>
        <authorList>
            <consortium name="The Broad Institute Genomics Platform"/>
            <consortium name="The Broad Institute Genome Sequencing Center for Infectious Disease"/>
            <person name="Wu L."/>
            <person name="Ma J."/>
        </authorList>
    </citation>
    <scope>NUCLEOTIDE SEQUENCE [LARGE SCALE GENOMIC DNA]</scope>
    <source>
        <strain evidence="7">JCM 17979</strain>
    </source>
</reference>
<dbReference type="Pfam" id="PF07167">
    <property type="entry name" value="PhaC_N"/>
    <property type="match status" value="1"/>
</dbReference>
<comment type="caution">
    <text evidence="6">The sequence shown here is derived from an EMBL/GenBank/DDBJ whole genome shotgun (WGS) entry which is preliminary data.</text>
</comment>
<dbReference type="Gene3D" id="3.40.50.1820">
    <property type="entry name" value="alpha/beta hydrolase"/>
    <property type="match status" value="1"/>
</dbReference>
<sequence>MEVADMTVQRDAAQPSSIPWDRGGVPALPGANVDLATTLESVVPADLLAEVDPALWGRTVVQLAQGLLTHPADVGRVAASHAALATRIGTAALARVFGSSADGPVPVEKDGRFSDTTWEENPVYWGLRQQYLALVGTLHDLVDAAGLDESSRERASMLADVLGSVLSPTNVLPGNPSALKRAFETGGSSVVAGFRQFLDDLATNQGRPQQVDRTNLRVGQELAATPGKVVYRNRLMELIQFEPQTDEVHEIPILVSPPWINKYYIMDLSPGRSLLEWAVQAGHTVFVISYRDPDESMADTGLDDYLELGNLSALDVVQDITGAEKVNLVGLCLGGLMATIATAMLHARGQGDRINSLTLTNTLLDYSDPGPVSSFVDPEIVERLERKMAKTGYLPAESMASTFDLLRANDLIFNYVGPNWLEGRTPPAFDILAWNNDSTRMPAKMHAFYLRHFYLENELSRGELELLGEHLSLKSITNDTFIVAAINDHIAPWRTSFQSTSLLGGDVTFTLSNGGHIAGVVNPPGKKAKYWLGTVGGDAAPDADTWLQRASEVKASWWEPWRDWMGERGGGMRTPPPTGSDAYPPLGDAPGSYVLGNG</sequence>
<dbReference type="Proteomes" id="UP001500928">
    <property type="component" value="Unassembled WGS sequence"/>
</dbReference>
<name>A0ABP9CKG2_9PSEU</name>
<keyword evidence="7" id="KW-1185">Reference proteome</keyword>
<feature type="domain" description="AB hydrolase-1" evidence="4">
    <location>
        <begin position="280"/>
        <end position="522"/>
    </location>
</feature>